<reference evidence="1" key="1">
    <citation type="journal article" date="2019" name="Sci. Rep.">
        <title>Draft genome of Tanacetum cinerariifolium, the natural source of mosquito coil.</title>
        <authorList>
            <person name="Yamashiro T."/>
            <person name="Shiraishi A."/>
            <person name="Satake H."/>
            <person name="Nakayama K."/>
        </authorList>
    </citation>
    <scope>NUCLEOTIDE SEQUENCE</scope>
</reference>
<gene>
    <name evidence="1" type="ORF">Tci_848433</name>
</gene>
<accession>A0A699QYG1</accession>
<name>A0A699QYG1_TANCI</name>
<comment type="caution">
    <text evidence="1">The sequence shown here is derived from an EMBL/GenBank/DDBJ whole genome shotgun (WGS) entry which is preliminary data.</text>
</comment>
<sequence length="197" mass="22580">MHNNSQENKQQVEDHRRNFKVSNNKMSVTACNDSLNAKILNVNFVYVTCGKYVLNDNHDMCVLHYINGVNTKTKQPIAVPISTRKPKQTMNQYVATPLKKKVASESTNQKPRSTIKKQYENVSKTCKWWYSKIKPPVYKWEPKFKSGNVNTNVSMPLAIKSKTSNILEFITDRRTTLSNTPLSSNSFAAPRDNSIHR</sequence>
<dbReference type="EMBL" id="BKCJ011056379">
    <property type="protein sequence ID" value="GFC76463.1"/>
    <property type="molecule type" value="Genomic_DNA"/>
</dbReference>
<evidence type="ECO:0000313" key="1">
    <source>
        <dbReference type="EMBL" id="GFC76463.1"/>
    </source>
</evidence>
<organism evidence="1">
    <name type="scientific">Tanacetum cinerariifolium</name>
    <name type="common">Dalmatian daisy</name>
    <name type="synonym">Chrysanthemum cinerariifolium</name>
    <dbReference type="NCBI Taxonomy" id="118510"/>
    <lineage>
        <taxon>Eukaryota</taxon>
        <taxon>Viridiplantae</taxon>
        <taxon>Streptophyta</taxon>
        <taxon>Embryophyta</taxon>
        <taxon>Tracheophyta</taxon>
        <taxon>Spermatophyta</taxon>
        <taxon>Magnoliopsida</taxon>
        <taxon>eudicotyledons</taxon>
        <taxon>Gunneridae</taxon>
        <taxon>Pentapetalae</taxon>
        <taxon>asterids</taxon>
        <taxon>campanulids</taxon>
        <taxon>Asterales</taxon>
        <taxon>Asteraceae</taxon>
        <taxon>Asteroideae</taxon>
        <taxon>Anthemideae</taxon>
        <taxon>Anthemidinae</taxon>
        <taxon>Tanacetum</taxon>
    </lineage>
</organism>
<proteinExistence type="predicted"/>
<dbReference type="AlphaFoldDB" id="A0A699QYG1"/>
<protein>
    <submittedName>
        <fullName evidence="1">Uncharacterized protein</fullName>
    </submittedName>
</protein>